<reference evidence="1 2" key="1">
    <citation type="submission" date="2018-09" db="EMBL/GenBank/DDBJ databases">
        <title>Insights into the microbiota of Asian seabass (Lates calcarifer) with tenacibaculosis symptoms and description of sp. nov. Tenacibaculum singaporense.</title>
        <authorList>
            <person name="Miyake S."/>
            <person name="Soh M."/>
            <person name="Azman M.N."/>
            <person name="Ngoh S.Y."/>
            <person name="Orban L."/>
        </authorList>
    </citation>
    <scope>NUCLEOTIDE SEQUENCE [LARGE SCALE GENOMIC DNA]</scope>
    <source>
        <strain evidence="1 2">DSM 106434</strain>
    </source>
</reference>
<keyword evidence="2" id="KW-1185">Reference proteome</keyword>
<dbReference type="RefSeq" id="WP_125067548.1">
    <property type="nucleotide sequence ID" value="NZ_CP032548.1"/>
</dbReference>
<evidence type="ECO:0008006" key="3">
    <source>
        <dbReference type="Google" id="ProtNLM"/>
    </source>
</evidence>
<organism evidence="1 2">
    <name type="scientific">Tenacibaculum singaporense</name>
    <dbReference type="NCBI Taxonomy" id="2358479"/>
    <lineage>
        <taxon>Bacteria</taxon>
        <taxon>Pseudomonadati</taxon>
        <taxon>Bacteroidota</taxon>
        <taxon>Flavobacteriia</taxon>
        <taxon>Flavobacteriales</taxon>
        <taxon>Flavobacteriaceae</taxon>
        <taxon>Tenacibaculum</taxon>
    </lineage>
</organism>
<dbReference type="EMBL" id="CP032548">
    <property type="protein sequence ID" value="AZJ35784.1"/>
    <property type="molecule type" value="Genomic_DNA"/>
</dbReference>
<protein>
    <recommendedName>
        <fullName evidence="3">Roadblock/LAMTOR2 domain-containing protein</fullName>
    </recommendedName>
</protein>
<name>A0A3Q8RNU9_9FLAO</name>
<evidence type="ECO:0000313" key="2">
    <source>
        <dbReference type="Proteomes" id="UP000274593"/>
    </source>
</evidence>
<gene>
    <name evidence="1" type="ORF">D6T69_09735</name>
</gene>
<proteinExistence type="predicted"/>
<dbReference type="Proteomes" id="UP000274593">
    <property type="component" value="Chromosome"/>
</dbReference>
<sequence length="124" mass="13408">MKEIINDFIENLKSNVPGFIAVSITDVSSGEAYDSFTANPDFDPNLASAYNLGVVKAKLKAIDALGLNEEIQDITITLSSQVHIINIAPSGTYFVYLAVDSKEANLGITKALLNKYKVELNNAL</sequence>
<dbReference type="AlphaFoldDB" id="A0A3Q8RNU9"/>
<accession>A0A3Q8RNU9</accession>
<dbReference type="KEGG" id="tsig:D6T69_09735"/>
<evidence type="ECO:0000313" key="1">
    <source>
        <dbReference type="EMBL" id="AZJ35784.1"/>
    </source>
</evidence>